<proteinExistence type="predicted"/>
<protein>
    <submittedName>
        <fullName evidence="4">Type III-B CRISPR module RAMP protein Cmr1</fullName>
    </submittedName>
</protein>
<dbReference type="Pfam" id="PF03787">
    <property type="entry name" value="RAMPs"/>
    <property type="match status" value="1"/>
</dbReference>
<evidence type="ECO:0000313" key="3">
    <source>
        <dbReference type="EMBL" id="HEQ88885.1"/>
    </source>
</evidence>
<dbReference type="InterPro" id="IPR005537">
    <property type="entry name" value="RAMP_III_fam"/>
</dbReference>
<organism evidence="4">
    <name type="scientific">Thermoanaerobaculum aquaticum</name>
    <dbReference type="NCBI Taxonomy" id="1312852"/>
    <lineage>
        <taxon>Bacteria</taxon>
        <taxon>Pseudomonadati</taxon>
        <taxon>Acidobacteriota</taxon>
        <taxon>Thermoanaerobaculia</taxon>
        <taxon>Thermoanaerobaculales</taxon>
        <taxon>Thermoanaerobaculaceae</taxon>
        <taxon>Thermoanaerobaculum</taxon>
    </lineage>
</organism>
<evidence type="ECO:0000256" key="1">
    <source>
        <dbReference type="ARBA" id="ARBA00023118"/>
    </source>
</evidence>
<dbReference type="NCBIfam" id="TIGR01894">
    <property type="entry name" value="cas_TM1795_cmr1"/>
    <property type="match status" value="1"/>
</dbReference>
<feature type="domain" description="CRISPR type III-associated protein" evidence="2">
    <location>
        <begin position="8"/>
        <end position="204"/>
    </location>
</feature>
<dbReference type="GO" id="GO:0051607">
    <property type="term" value="P:defense response to virus"/>
    <property type="evidence" value="ECO:0007669"/>
    <property type="project" value="UniProtKB-KW"/>
</dbReference>
<reference evidence="4" key="1">
    <citation type="journal article" date="2020" name="mSystems">
        <title>Genome- and Community-Level Interaction Insights into Carbon Utilization and Element Cycling Functions of Hydrothermarchaeota in Hydrothermal Sediment.</title>
        <authorList>
            <person name="Zhou Z."/>
            <person name="Liu Y."/>
            <person name="Xu W."/>
            <person name="Pan J."/>
            <person name="Luo Z.H."/>
            <person name="Li M."/>
        </authorList>
    </citation>
    <scope>NUCLEOTIDE SEQUENCE [LARGE SCALE GENOMIC DNA]</scope>
    <source>
        <strain evidence="3">SpSt-186</strain>
        <strain evidence="4">SpSt-299</strain>
    </source>
</reference>
<name>A0A7C2S8Y8_9BACT</name>
<dbReference type="InterPro" id="IPR007522">
    <property type="entry name" value="CRISPR-assoc_prot_TM1795"/>
</dbReference>
<dbReference type="EMBL" id="DSHW01000428">
    <property type="protein sequence ID" value="HEQ88885.1"/>
    <property type="molecule type" value="Genomic_DNA"/>
</dbReference>
<dbReference type="EMBL" id="DSMR01000174">
    <property type="protein sequence ID" value="HET47011.1"/>
    <property type="molecule type" value="Genomic_DNA"/>
</dbReference>
<dbReference type="AlphaFoldDB" id="A0A7C2S8Y8"/>
<evidence type="ECO:0000313" key="4">
    <source>
        <dbReference type="EMBL" id="HET47011.1"/>
    </source>
</evidence>
<keyword evidence="1" id="KW-0051">Antiviral defense</keyword>
<sequence>MRHAQIVFELATPAFVSTADQNAAELGPQTIKGLLRWWWRALPENANLTVDKLKEEEASIFGFAAKEIRVRSNVAVTLKCERSTFRDQGQRPYASGLKVKSGKFEVDALEYLAYGPVATVSRKEKDNDGRAYNPKFNDEQTGRAKTGLLLKRPALEPGSRFVLGLSWRSGSLGKKQEQGLVRAVAAWLELGGIGSRSRKGWGSVCFRDGEMPDELTKVFDEARRELRAMDTQPTAAVSPTPWPSLASFRLIGKVTGSDWKETLGRLGEKYKALKPSSRSDERWIAGSAAPRRASSIILKVRPQESESQIIEGVLGVFICNSSETSKGQKEWNCFFQSLRWV</sequence>
<gene>
    <name evidence="4" type="primary">cmr1</name>
    <name evidence="3" type="ORF">ENP06_05680</name>
    <name evidence="4" type="ORF">ENQ31_02460</name>
</gene>
<evidence type="ECO:0000259" key="2">
    <source>
        <dbReference type="Pfam" id="PF03787"/>
    </source>
</evidence>
<comment type="caution">
    <text evidence="4">The sequence shown here is derived from an EMBL/GenBank/DDBJ whole genome shotgun (WGS) entry which is preliminary data.</text>
</comment>
<accession>A0A7C2S8Y8</accession>